<dbReference type="AlphaFoldDB" id="A0A3S0GWV7"/>
<keyword evidence="1" id="KW-0813">Transport</keyword>
<gene>
    <name evidence="6" type="ORF">EJP69_28510</name>
</gene>
<dbReference type="EMBL" id="RXOE01000012">
    <property type="protein sequence ID" value="RTQ30633.1"/>
    <property type="molecule type" value="Genomic_DNA"/>
</dbReference>
<dbReference type="OrthoDB" id="9781337at2"/>
<dbReference type="InterPro" id="IPR027417">
    <property type="entry name" value="P-loop_NTPase"/>
</dbReference>
<sequence length="255" mass="27604">MTPRLQTRNLCHSFGGLAVTQNVTLSLPQGARTALIGPNGAGKTTLVNLLSGAIRPKSGDIQLDGRSIVQLPQYARVRSGIVRTFQISRLFKDLSVADNVRVAVLQRLRASMQWWPSPARSARVHDEVHETLGMLGLNPYANRVVGRLALGEQRLAEIALALAMKPEVLLLDEPGAGVPQGEGGRIMSAIEGLPKDLSVLLIEHDMDLVFRFASHIIVLVAGAVMVEGSPQEVAANEQVKQIYFGRDAHHAQPSH</sequence>
<accession>A0A3S0GWV7</accession>
<dbReference type="InterPro" id="IPR051120">
    <property type="entry name" value="ABC_AA/LPS_Transport"/>
</dbReference>
<dbReference type="PANTHER" id="PTHR45772">
    <property type="entry name" value="CONSERVED COMPONENT OF ABC TRANSPORTER FOR NATURAL AMINO ACIDS-RELATED"/>
    <property type="match status" value="1"/>
</dbReference>
<name>A0A3S0GWV7_9BURK</name>
<organism evidence="6 7">
    <name type="scientific">Variovorax gossypii</name>
    <dbReference type="NCBI Taxonomy" id="1679495"/>
    <lineage>
        <taxon>Bacteria</taxon>
        <taxon>Pseudomonadati</taxon>
        <taxon>Pseudomonadota</taxon>
        <taxon>Betaproteobacteria</taxon>
        <taxon>Burkholderiales</taxon>
        <taxon>Comamonadaceae</taxon>
        <taxon>Variovorax</taxon>
    </lineage>
</organism>
<keyword evidence="7" id="KW-1185">Reference proteome</keyword>
<dbReference type="GO" id="GO:0005524">
    <property type="term" value="F:ATP binding"/>
    <property type="evidence" value="ECO:0007669"/>
    <property type="project" value="UniProtKB-KW"/>
</dbReference>
<dbReference type="InterPro" id="IPR003439">
    <property type="entry name" value="ABC_transporter-like_ATP-bd"/>
</dbReference>
<dbReference type="Gene3D" id="3.40.50.300">
    <property type="entry name" value="P-loop containing nucleotide triphosphate hydrolases"/>
    <property type="match status" value="1"/>
</dbReference>
<dbReference type="Proteomes" id="UP000267418">
    <property type="component" value="Unassembled WGS sequence"/>
</dbReference>
<reference evidence="6 7" key="1">
    <citation type="submission" date="2018-12" db="EMBL/GenBank/DDBJ databases">
        <title>The genome of Variovorax gossypii DSM 100435.</title>
        <authorList>
            <person name="Gao J."/>
            <person name="Sun J."/>
        </authorList>
    </citation>
    <scope>NUCLEOTIDE SEQUENCE [LARGE SCALE GENOMIC DNA]</scope>
    <source>
        <strain evidence="6 7">DSM 100435</strain>
    </source>
</reference>
<keyword evidence="2" id="KW-0472">Membrane</keyword>
<keyword evidence="3" id="KW-0547">Nucleotide-binding</keyword>
<evidence type="ECO:0000256" key="2">
    <source>
        <dbReference type="ARBA" id="ARBA00022475"/>
    </source>
</evidence>
<dbReference type="PROSITE" id="PS50893">
    <property type="entry name" value="ABC_TRANSPORTER_2"/>
    <property type="match status" value="1"/>
</dbReference>
<evidence type="ECO:0000313" key="7">
    <source>
        <dbReference type="Proteomes" id="UP000267418"/>
    </source>
</evidence>
<keyword evidence="4 6" id="KW-0067">ATP-binding</keyword>
<evidence type="ECO:0000259" key="5">
    <source>
        <dbReference type="PROSITE" id="PS50893"/>
    </source>
</evidence>
<evidence type="ECO:0000313" key="6">
    <source>
        <dbReference type="EMBL" id="RTQ30633.1"/>
    </source>
</evidence>
<dbReference type="SMART" id="SM00382">
    <property type="entry name" value="AAA"/>
    <property type="match status" value="1"/>
</dbReference>
<proteinExistence type="predicted"/>
<dbReference type="InterPro" id="IPR017871">
    <property type="entry name" value="ABC_transporter-like_CS"/>
</dbReference>
<comment type="caution">
    <text evidence="6">The sequence shown here is derived from an EMBL/GenBank/DDBJ whole genome shotgun (WGS) entry which is preliminary data.</text>
</comment>
<dbReference type="CDD" id="cd03219">
    <property type="entry name" value="ABC_Mj1267_LivG_branched"/>
    <property type="match status" value="1"/>
</dbReference>
<dbReference type="PROSITE" id="PS00211">
    <property type="entry name" value="ABC_TRANSPORTER_1"/>
    <property type="match status" value="1"/>
</dbReference>
<dbReference type="PANTHER" id="PTHR45772:SF2">
    <property type="entry name" value="ABC TRANSPORTER ATP-BINDING PROTEIN"/>
    <property type="match status" value="1"/>
</dbReference>
<dbReference type="GO" id="GO:0005886">
    <property type="term" value="C:plasma membrane"/>
    <property type="evidence" value="ECO:0007669"/>
    <property type="project" value="TreeGrafter"/>
</dbReference>
<dbReference type="Pfam" id="PF00005">
    <property type="entry name" value="ABC_tran"/>
    <property type="match status" value="1"/>
</dbReference>
<dbReference type="RefSeq" id="WP_093307837.1">
    <property type="nucleotide sequence ID" value="NZ_RXOE01000012.1"/>
</dbReference>
<evidence type="ECO:0000256" key="4">
    <source>
        <dbReference type="ARBA" id="ARBA00022840"/>
    </source>
</evidence>
<feature type="domain" description="ABC transporter" evidence="5">
    <location>
        <begin position="5"/>
        <end position="246"/>
    </location>
</feature>
<keyword evidence="2" id="KW-1003">Cell membrane</keyword>
<evidence type="ECO:0000256" key="1">
    <source>
        <dbReference type="ARBA" id="ARBA00022448"/>
    </source>
</evidence>
<dbReference type="GO" id="GO:0016887">
    <property type="term" value="F:ATP hydrolysis activity"/>
    <property type="evidence" value="ECO:0007669"/>
    <property type="project" value="InterPro"/>
</dbReference>
<evidence type="ECO:0000256" key="3">
    <source>
        <dbReference type="ARBA" id="ARBA00022741"/>
    </source>
</evidence>
<dbReference type="SUPFAM" id="SSF52540">
    <property type="entry name" value="P-loop containing nucleoside triphosphate hydrolases"/>
    <property type="match status" value="1"/>
</dbReference>
<protein>
    <submittedName>
        <fullName evidence="6">ABC transporter ATP-binding protein</fullName>
    </submittedName>
</protein>
<dbReference type="InterPro" id="IPR003593">
    <property type="entry name" value="AAA+_ATPase"/>
</dbReference>